<dbReference type="EMBL" id="CM010716">
    <property type="protein sequence ID" value="RZC49098.1"/>
    <property type="molecule type" value="Genomic_DNA"/>
</dbReference>
<keyword evidence="9" id="KW-1185">Reference proteome</keyword>
<dbReference type="Gene3D" id="1.10.245.10">
    <property type="entry name" value="SWIB/MDM2 domain"/>
    <property type="match status" value="1"/>
</dbReference>
<feature type="domain" description="DM2" evidence="7">
    <location>
        <begin position="237"/>
        <end position="320"/>
    </location>
</feature>
<proteinExistence type="predicted"/>
<dbReference type="GO" id="GO:0003677">
    <property type="term" value="F:DNA binding"/>
    <property type="evidence" value="ECO:0007669"/>
    <property type="project" value="InterPro"/>
</dbReference>
<evidence type="ECO:0000256" key="2">
    <source>
        <dbReference type="ARBA" id="ARBA00022771"/>
    </source>
</evidence>
<dbReference type="SMART" id="SM00719">
    <property type="entry name" value="Plus3"/>
    <property type="match status" value="1"/>
</dbReference>
<keyword evidence="1" id="KW-0479">Metal-binding</keyword>
<dbReference type="Gramene" id="RZC49098">
    <property type="protein sequence ID" value="RZC49098"/>
    <property type="gene ID" value="C5167_017524"/>
</dbReference>
<dbReference type="InterPro" id="IPR055198">
    <property type="entry name" value="NSD_PHD"/>
</dbReference>
<dbReference type="CDD" id="cd15568">
    <property type="entry name" value="PHD5_NSD"/>
    <property type="match status" value="1"/>
</dbReference>
<dbReference type="InterPro" id="IPR035445">
    <property type="entry name" value="GYF-like_dom_sf"/>
</dbReference>
<dbReference type="PROSITE" id="PS51925">
    <property type="entry name" value="SWIB_MDM2"/>
    <property type="match status" value="1"/>
</dbReference>
<dbReference type="SUPFAM" id="SSF55277">
    <property type="entry name" value="GYF domain"/>
    <property type="match status" value="1"/>
</dbReference>
<dbReference type="SUPFAM" id="SSF57903">
    <property type="entry name" value="FYVE/PHD zinc finger"/>
    <property type="match status" value="1"/>
</dbReference>
<evidence type="ECO:0000256" key="1">
    <source>
        <dbReference type="ARBA" id="ARBA00022723"/>
    </source>
</evidence>
<evidence type="ECO:0000313" key="8">
    <source>
        <dbReference type="EMBL" id="RZC49098.1"/>
    </source>
</evidence>
<protein>
    <recommendedName>
        <fullName evidence="10">PHD-type domain-containing protein</fullName>
    </recommendedName>
</protein>
<dbReference type="InterPro" id="IPR045894">
    <property type="entry name" value="At5g08430-like"/>
</dbReference>
<dbReference type="Gene3D" id="3.30.1490.40">
    <property type="match status" value="1"/>
</dbReference>
<dbReference type="OMA" id="QFICELH"/>
<evidence type="ECO:0000256" key="3">
    <source>
        <dbReference type="ARBA" id="ARBA00022833"/>
    </source>
</evidence>
<sequence>MENTETGEENNEEKVAEDWCFHCKDGGLLLVCDHKDCHKAYHSECVGKDPLEPETGEPWICNWHRCFNCGGGPEFHCISCPKAVCKRCVKGVEFANFRAKKSFCGDCLKLLLLIEENVEVDSDGGKIDFKDRETYEGLFKEYWDLIKDEEGVTLEDLYTADRLLHKGKGNKKEGYKGNKREGCRKKIDSDKLFICDKEDELLSDFEENEEDLTLAIVPSNGIPHPALKSMKRKMKKKKVFIGWGSKPLIDFLTSVGKDPSQSFSLFDLVKIVNEYITNNRLTDREKKKRVICDERLLSLLGKRTVNRTKIRDLLEPHLRDNQDSSEEDELSDNSEEGEGASNSCKRQRRIGVDKDKTNGTVKIKLAPRSCFASIVTQNIKLVYLKRSLVQDLLKKLDTFDGKVVGSFVRVKSDPNDYLQKNSHQLLQVTGIQKVSEAGESNTEIILQLSSMSDGVQIRMLSDDDFTEEECEDLRQRVKDGQVKRPTTWDLEGKARVLHEDITYHDSLSNYDGPACVGGLFFFVICGSKESLPCYKISLIEQMRRDGAENILHESVTLMERLIQEVPLVIADEIEVEPPVELPGDENPNTDDSPRSILSRDSESLDDVARKETSSSPKDGEIIPAGRGSKRKSITYAVVESNIIINEVQDGGNIAAGMSHDLKDGMSRNVVAKLDFTGNEVRNGGTVYGSVGEKVKAAASVSVNCTKLEVDVVEEEQKQSRSNDIEQQASIEDAKQRNNERNTLIMNKRQDKVDVMVIDLANEDGDACGNLILENPESSIWHYLDPSGKSQGPFSMSLLKMWKSKHFFTPDFKVWKTGQPKEAAILLTDAICQVYPENSR</sequence>
<dbReference type="Gene3D" id="3.90.70.200">
    <property type="entry name" value="Plus-3 domain"/>
    <property type="match status" value="1"/>
</dbReference>
<dbReference type="STRING" id="3469.A0A4Y7INN5"/>
<dbReference type="InterPro" id="IPR011011">
    <property type="entry name" value="Znf_FYVE_PHD"/>
</dbReference>
<dbReference type="InterPro" id="IPR036128">
    <property type="entry name" value="Plus3-like_sf"/>
</dbReference>
<feature type="region of interest" description="Disordered" evidence="4">
    <location>
        <begin position="576"/>
        <end position="625"/>
    </location>
</feature>
<dbReference type="InterPro" id="IPR003121">
    <property type="entry name" value="SWIB_MDM2_domain"/>
</dbReference>
<evidence type="ECO:0000259" key="6">
    <source>
        <dbReference type="PROSITE" id="PS51360"/>
    </source>
</evidence>
<reference evidence="8 9" key="1">
    <citation type="journal article" date="2018" name="Science">
        <title>The opium poppy genome and morphinan production.</title>
        <authorList>
            <person name="Guo L."/>
            <person name="Winzer T."/>
            <person name="Yang X."/>
            <person name="Li Y."/>
            <person name="Ning Z."/>
            <person name="He Z."/>
            <person name="Teodor R."/>
            <person name="Lu Y."/>
            <person name="Bowser T.A."/>
            <person name="Graham I.A."/>
            <person name="Ye K."/>
        </authorList>
    </citation>
    <scope>NUCLEOTIDE SEQUENCE [LARGE SCALE GENOMIC DNA]</scope>
    <source>
        <strain evidence="9">cv. HN1</strain>
        <tissue evidence="8">Leaves</tissue>
    </source>
</reference>
<feature type="compositionally biased region" description="Acidic residues" evidence="4">
    <location>
        <begin position="323"/>
        <end position="338"/>
    </location>
</feature>
<dbReference type="InterPro" id="IPR001965">
    <property type="entry name" value="Znf_PHD"/>
</dbReference>
<evidence type="ECO:0000259" key="7">
    <source>
        <dbReference type="PROSITE" id="PS51925"/>
    </source>
</evidence>
<evidence type="ECO:0000256" key="4">
    <source>
        <dbReference type="SAM" id="MobiDB-lite"/>
    </source>
</evidence>
<name>A0A4Y7INN5_PAPSO</name>
<dbReference type="Pfam" id="PF03126">
    <property type="entry name" value="Plus-3"/>
    <property type="match status" value="1"/>
</dbReference>
<dbReference type="Gene3D" id="3.30.40.10">
    <property type="entry name" value="Zinc/RING finger domain, C3HC4 (zinc finger)"/>
    <property type="match status" value="1"/>
</dbReference>
<dbReference type="CDD" id="cd10567">
    <property type="entry name" value="SWIB-MDM2_like"/>
    <property type="match status" value="1"/>
</dbReference>
<keyword evidence="3" id="KW-0862">Zinc</keyword>
<dbReference type="GO" id="GO:0008270">
    <property type="term" value="F:zinc ion binding"/>
    <property type="evidence" value="ECO:0007669"/>
    <property type="project" value="UniProtKB-KW"/>
</dbReference>
<dbReference type="Pfam" id="PF22908">
    <property type="entry name" value="PHD_NSD"/>
    <property type="match status" value="1"/>
</dbReference>
<dbReference type="InterPro" id="IPR036885">
    <property type="entry name" value="SWIB_MDM2_dom_sf"/>
</dbReference>
<feature type="region of interest" description="Disordered" evidence="4">
    <location>
        <begin position="316"/>
        <end position="351"/>
    </location>
</feature>
<feature type="region of interest" description="Disordered" evidence="4">
    <location>
        <begin position="715"/>
        <end position="737"/>
    </location>
</feature>
<dbReference type="InterPro" id="IPR013083">
    <property type="entry name" value="Znf_RING/FYVE/PHD"/>
</dbReference>
<dbReference type="Pfam" id="PF02201">
    <property type="entry name" value="SWIB"/>
    <property type="match status" value="1"/>
</dbReference>
<dbReference type="SMART" id="SM00249">
    <property type="entry name" value="PHD"/>
    <property type="match status" value="1"/>
</dbReference>
<evidence type="ECO:0000259" key="5">
    <source>
        <dbReference type="PROSITE" id="PS50829"/>
    </source>
</evidence>
<dbReference type="AlphaFoldDB" id="A0A4Y7INN5"/>
<dbReference type="Proteomes" id="UP000316621">
    <property type="component" value="Chromosome 2"/>
</dbReference>
<dbReference type="PROSITE" id="PS50829">
    <property type="entry name" value="GYF"/>
    <property type="match status" value="1"/>
</dbReference>
<organism evidence="8 9">
    <name type="scientific">Papaver somniferum</name>
    <name type="common">Opium poppy</name>
    <dbReference type="NCBI Taxonomy" id="3469"/>
    <lineage>
        <taxon>Eukaryota</taxon>
        <taxon>Viridiplantae</taxon>
        <taxon>Streptophyta</taxon>
        <taxon>Embryophyta</taxon>
        <taxon>Tracheophyta</taxon>
        <taxon>Spermatophyta</taxon>
        <taxon>Magnoliopsida</taxon>
        <taxon>Ranunculales</taxon>
        <taxon>Papaveraceae</taxon>
        <taxon>Papaveroideae</taxon>
        <taxon>Papaver</taxon>
    </lineage>
</organism>
<dbReference type="Pfam" id="PF02213">
    <property type="entry name" value="GYF"/>
    <property type="match status" value="1"/>
</dbReference>
<evidence type="ECO:0000313" key="9">
    <source>
        <dbReference type="Proteomes" id="UP000316621"/>
    </source>
</evidence>
<dbReference type="SUPFAM" id="SSF159042">
    <property type="entry name" value="Plus3-like"/>
    <property type="match status" value="1"/>
</dbReference>
<dbReference type="InterPro" id="IPR003169">
    <property type="entry name" value="GYF"/>
</dbReference>
<dbReference type="PROSITE" id="PS51360">
    <property type="entry name" value="PLUS3"/>
    <property type="match status" value="1"/>
</dbReference>
<feature type="domain" description="Plus3" evidence="6">
    <location>
        <begin position="373"/>
        <end position="502"/>
    </location>
</feature>
<dbReference type="InterPro" id="IPR004343">
    <property type="entry name" value="Plus-3_dom"/>
</dbReference>
<feature type="compositionally biased region" description="Basic and acidic residues" evidence="4">
    <location>
        <begin position="591"/>
        <end position="620"/>
    </location>
</feature>
<evidence type="ECO:0008006" key="10">
    <source>
        <dbReference type="Google" id="ProtNLM"/>
    </source>
</evidence>
<feature type="domain" description="GYF" evidence="5">
    <location>
        <begin position="777"/>
        <end position="831"/>
    </location>
</feature>
<keyword evidence="2" id="KW-0863">Zinc-finger</keyword>
<dbReference type="PANTHER" id="PTHR46851">
    <property type="entry name" value="OS01G0884500 PROTEIN"/>
    <property type="match status" value="1"/>
</dbReference>
<gene>
    <name evidence="8" type="ORF">C5167_017524</name>
</gene>
<dbReference type="SUPFAM" id="SSF47592">
    <property type="entry name" value="SWIB/MDM2 domain"/>
    <property type="match status" value="1"/>
</dbReference>
<dbReference type="SMART" id="SM00444">
    <property type="entry name" value="GYF"/>
    <property type="match status" value="1"/>
</dbReference>
<dbReference type="PANTHER" id="PTHR46851:SF11">
    <property type="entry name" value="GYF DOMAIN-CONTAINING PROTEIN"/>
    <property type="match status" value="1"/>
</dbReference>
<accession>A0A4Y7INN5</accession>